<keyword evidence="10" id="KW-1185">Reference proteome</keyword>
<dbReference type="GO" id="GO:0000329">
    <property type="term" value="C:fungal-type vacuole membrane"/>
    <property type="evidence" value="ECO:0007669"/>
    <property type="project" value="TreeGrafter"/>
</dbReference>
<evidence type="ECO:0000256" key="2">
    <source>
        <dbReference type="ARBA" id="ARBA00008807"/>
    </source>
</evidence>
<evidence type="ECO:0000256" key="3">
    <source>
        <dbReference type="ARBA" id="ARBA00022448"/>
    </source>
</evidence>
<gene>
    <name evidence="9" type="ORF">CEP54_010492</name>
</gene>
<feature type="region of interest" description="Disordered" evidence="7">
    <location>
        <begin position="1"/>
        <end position="25"/>
    </location>
</feature>
<keyword evidence="4 8" id="KW-0812">Transmembrane</keyword>
<dbReference type="PANTHER" id="PTHR31645">
    <property type="entry name" value="OLIGOPEPTIDE TRANSPORTER YGL114W-RELATED"/>
    <property type="match status" value="1"/>
</dbReference>
<dbReference type="InterPro" id="IPR004813">
    <property type="entry name" value="OPT"/>
</dbReference>
<evidence type="ECO:0000256" key="6">
    <source>
        <dbReference type="ARBA" id="ARBA00023136"/>
    </source>
</evidence>
<evidence type="ECO:0000256" key="7">
    <source>
        <dbReference type="SAM" id="MobiDB-lite"/>
    </source>
</evidence>
<feature type="transmembrane region" description="Helical" evidence="8">
    <location>
        <begin position="660"/>
        <end position="683"/>
    </location>
</feature>
<keyword evidence="3" id="KW-0813">Transport</keyword>
<comment type="subcellular location">
    <subcellularLocation>
        <location evidence="1">Membrane</location>
        <topology evidence="1">Multi-pass membrane protein</topology>
    </subcellularLocation>
</comment>
<dbReference type="PANTHER" id="PTHR31645:SF3">
    <property type="entry name" value="OLIGOPEPTIDE TRANSPORTER"/>
    <property type="match status" value="1"/>
</dbReference>
<keyword evidence="5 8" id="KW-1133">Transmembrane helix</keyword>
<dbReference type="Proteomes" id="UP000288168">
    <property type="component" value="Unassembled WGS sequence"/>
</dbReference>
<evidence type="ECO:0000256" key="8">
    <source>
        <dbReference type="SAM" id="Phobius"/>
    </source>
</evidence>
<protein>
    <recommendedName>
        <fullName evidence="11">Oligopeptide transporter</fullName>
    </recommendedName>
</protein>
<dbReference type="EMBL" id="NKCI01000125">
    <property type="protein sequence ID" value="RSL53235.1"/>
    <property type="molecule type" value="Genomic_DNA"/>
</dbReference>
<dbReference type="Pfam" id="PF03169">
    <property type="entry name" value="OPT"/>
    <property type="match status" value="1"/>
</dbReference>
<feature type="transmembrane region" description="Helical" evidence="8">
    <location>
        <begin position="360"/>
        <end position="379"/>
    </location>
</feature>
<feature type="transmembrane region" description="Helical" evidence="8">
    <location>
        <begin position="128"/>
        <end position="152"/>
    </location>
</feature>
<feature type="transmembrane region" description="Helical" evidence="8">
    <location>
        <begin position="286"/>
        <end position="313"/>
    </location>
</feature>
<feature type="transmembrane region" description="Helical" evidence="8">
    <location>
        <begin position="464"/>
        <end position="481"/>
    </location>
</feature>
<comment type="caution">
    <text evidence="9">The sequence shown here is derived from an EMBL/GenBank/DDBJ whole genome shotgun (WGS) entry which is preliminary data.</text>
</comment>
<feature type="transmembrane region" description="Helical" evidence="8">
    <location>
        <begin position="65"/>
        <end position="82"/>
    </location>
</feature>
<organism evidence="9 10">
    <name type="scientific">Fusarium duplospermum</name>
    <dbReference type="NCBI Taxonomy" id="1325734"/>
    <lineage>
        <taxon>Eukaryota</taxon>
        <taxon>Fungi</taxon>
        <taxon>Dikarya</taxon>
        <taxon>Ascomycota</taxon>
        <taxon>Pezizomycotina</taxon>
        <taxon>Sordariomycetes</taxon>
        <taxon>Hypocreomycetidae</taxon>
        <taxon>Hypocreales</taxon>
        <taxon>Nectriaceae</taxon>
        <taxon>Fusarium</taxon>
        <taxon>Fusarium solani species complex</taxon>
    </lineage>
</organism>
<dbReference type="AlphaFoldDB" id="A0A428PJN5"/>
<sequence>MEPTKTTTVDSVKDKVSPEEGDGSHSAVIQGEVLLAEKDLFEPFPVDETLESLEARHRILRVRSVFVGVLLGGIVNAANVYLGLRMGITFPANLFGAIVGFAVVKSLSKAFSESIPILGGTFGPKENAIIQTSATAAGGLSTVFTSAIPALYQMDLLHTPTADYGRIVLFTLGLAYVGFFFATPFRRLFIVQLSRGLNLVFPTATATATTIQSIHIAAAGETAAMKKVKMLGIAFVAALVLRVASNFAPGILWDWHVFTWFFIWGGHNNSAIFVENWGWYLEWTPAIIGSGMMVGTNTAASMFAGAVISWGIIGPVLVRTGVASGVKIMGTDYTGPWEELTTYMSMNLEDPVNKPSPRYWLLWPGVLLMVAVSIVEVLCQYKLLSIAAKVLAHRACASFCSGCQTIGIKTTWIERYSESYDDRSEDTADESHAIKPWMWISGLVVSIIVTCLSCGLQWGMPLSMTIVSIIMAVILTVLAILSTGMTDMTPLTAIAKSSQLVLGGMTRGDSWTLAKAQTLNSLGGAVAAGVANQATDLTADFRVGYLLRTPPRAQWIAQLLGSGVAIFLAPAIFLVFASAYPCILDITAETCAFSAPSVSAWRAATIAATSPTLPIPKSSGIFAICITVVGCLVTIVKHFHLVKERQKYRLYLPNFMTLGLMMVIPQPCIGTAMMIGAIIALIWKRIRPASYEEYLFSVLSGMIAGEGIGGVINAIVAIAGVQAGTGIGCPAGMC</sequence>
<proteinExistence type="inferred from homology"/>
<reference evidence="9 10" key="1">
    <citation type="submission" date="2017-06" db="EMBL/GenBank/DDBJ databases">
        <title>Comparative genomic analysis of Ambrosia Fusariam Clade fungi.</title>
        <authorList>
            <person name="Stajich J.E."/>
            <person name="Carrillo J."/>
            <person name="Kijimoto T."/>
            <person name="Eskalen A."/>
            <person name="O'Donnell K."/>
            <person name="Kasson M."/>
        </authorList>
    </citation>
    <scope>NUCLEOTIDE SEQUENCE [LARGE SCALE GENOMIC DNA]</scope>
    <source>
        <strain evidence="9 10">NRRL62584</strain>
    </source>
</reference>
<dbReference type="NCBIfam" id="TIGR00728">
    <property type="entry name" value="OPT_sfam"/>
    <property type="match status" value="1"/>
</dbReference>
<feature type="transmembrane region" description="Helical" evidence="8">
    <location>
        <begin position="695"/>
        <end position="718"/>
    </location>
</feature>
<evidence type="ECO:0000256" key="4">
    <source>
        <dbReference type="ARBA" id="ARBA00022692"/>
    </source>
</evidence>
<feature type="transmembrane region" description="Helical" evidence="8">
    <location>
        <begin position="164"/>
        <end position="185"/>
    </location>
</feature>
<feature type="transmembrane region" description="Helical" evidence="8">
    <location>
        <begin position="257"/>
        <end position="274"/>
    </location>
</feature>
<feature type="transmembrane region" description="Helical" evidence="8">
    <location>
        <begin position="231"/>
        <end position="251"/>
    </location>
</feature>
<feature type="transmembrane region" description="Helical" evidence="8">
    <location>
        <begin position="555"/>
        <end position="580"/>
    </location>
</feature>
<feature type="transmembrane region" description="Helical" evidence="8">
    <location>
        <begin position="437"/>
        <end position="458"/>
    </location>
</feature>
<dbReference type="GO" id="GO:0035673">
    <property type="term" value="F:oligopeptide transmembrane transporter activity"/>
    <property type="evidence" value="ECO:0007669"/>
    <property type="project" value="InterPro"/>
</dbReference>
<evidence type="ECO:0000256" key="5">
    <source>
        <dbReference type="ARBA" id="ARBA00022989"/>
    </source>
</evidence>
<dbReference type="STRING" id="1325734.A0A428PJN5"/>
<dbReference type="OrthoDB" id="77405at2759"/>
<feature type="compositionally biased region" description="Low complexity" evidence="7">
    <location>
        <begin position="1"/>
        <end position="10"/>
    </location>
</feature>
<keyword evidence="6 8" id="KW-0472">Membrane</keyword>
<accession>A0A428PJN5</accession>
<feature type="transmembrane region" description="Helical" evidence="8">
    <location>
        <begin position="620"/>
        <end position="639"/>
    </location>
</feature>
<evidence type="ECO:0000313" key="10">
    <source>
        <dbReference type="Proteomes" id="UP000288168"/>
    </source>
</evidence>
<evidence type="ECO:0000313" key="9">
    <source>
        <dbReference type="EMBL" id="RSL53235.1"/>
    </source>
</evidence>
<name>A0A428PJN5_9HYPO</name>
<dbReference type="InterPro" id="IPR045035">
    <property type="entry name" value="YSL-like"/>
</dbReference>
<comment type="similarity">
    <text evidence="2">Belongs to the oligopeptide OPT transporter family.</text>
</comment>
<evidence type="ECO:0000256" key="1">
    <source>
        <dbReference type="ARBA" id="ARBA00004141"/>
    </source>
</evidence>
<evidence type="ECO:0008006" key="11">
    <source>
        <dbReference type="Google" id="ProtNLM"/>
    </source>
</evidence>